<feature type="non-terminal residue" evidence="5">
    <location>
        <position position="2143"/>
    </location>
</feature>
<feature type="domain" description="E3 ubiquitin-protein ligase UBR4-like" evidence="4">
    <location>
        <begin position="670"/>
        <end position="788"/>
    </location>
</feature>
<keyword evidence="1" id="KW-0863">Zinc-finger</keyword>
<feature type="compositionally biased region" description="Low complexity" evidence="2">
    <location>
        <begin position="989"/>
        <end position="1001"/>
    </location>
</feature>
<dbReference type="Proteomes" id="UP001445076">
    <property type="component" value="Unassembled WGS sequence"/>
</dbReference>
<feature type="region of interest" description="Disordered" evidence="2">
    <location>
        <begin position="972"/>
        <end position="1001"/>
    </location>
</feature>
<comment type="caution">
    <text evidence="5">The sequence shown here is derived from an EMBL/GenBank/DDBJ whole genome shotgun (WGS) entry which is preliminary data.</text>
</comment>
<protein>
    <recommendedName>
        <fullName evidence="7">E3 ubiquitin-protein ligase UBR4</fullName>
    </recommendedName>
</protein>
<dbReference type="EMBL" id="JARKIK010000091">
    <property type="protein sequence ID" value="KAK8723164.1"/>
    <property type="molecule type" value="Genomic_DNA"/>
</dbReference>
<comment type="similarity">
    <text evidence="1">Belongs to the UBR4 family.</text>
</comment>
<keyword evidence="6" id="KW-1185">Reference proteome</keyword>
<evidence type="ECO:0000313" key="6">
    <source>
        <dbReference type="Proteomes" id="UP001445076"/>
    </source>
</evidence>
<dbReference type="InterPro" id="IPR056530">
    <property type="entry name" value="UBR4-like_dom"/>
</dbReference>
<feature type="compositionally biased region" description="Low complexity" evidence="2">
    <location>
        <begin position="318"/>
        <end position="334"/>
    </location>
</feature>
<dbReference type="PANTHER" id="PTHR21725">
    <property type="entry name" value="E3 UBIQUITIN-PROTEIN LIGASE UBR4"/>
    <property type="match status" value="1"/>
</dbReference>
<accession>A0AAW0W4D2</accession>
<dbReference type="GO" id="GO:0008270">
    <property type="term" value="F:zinc ion binding"/>
    <property type="evidence" value="ECO:0007669"/>
    <property type="project" value="UniProtKB-KW"/>
</dbReference>
<evidence type="ECO:0008006" key="7">
    <source>
        <dbReference type="Google" id="ProtNLM"/>
    </source>
</evidence>
<dbReference type="SUPFAM" id="SSF48371">
    <property type="entry name" value="ARM repeat"/>
    <property type="match status" value="1"/>
</dbReference>
<keyword evidence="1" id="KW-0479">Metal-binding</keyword>
<dbReference type="Pfam" id="PF13764">
    <property type="entry name" value="E3_UbLigase_R4"/>
    <property type="match status" value="1"/>
</dbReference>
<gene>
    <name evidence="5" type="ORF">OTU49_011872</name>
</gene>
<keyword evidence="1" id="KW-0862">Zinc</keyword>
<organism evidence="5 6">
    <name type="scientific">Cherax quadricarinatus</name>
    <name type="common">Australian red claw crayfish</name>
    <dbReference type="NCBI Taxonomy" id="27406"/>
    <lineage>
        <taxon>Eukaryota</taxon>
        <taxon>Metazoa</taxon>
        <taxon>Ecdysozoa</taxon>
        <taxon>Arthropoda</taxon>
        <taxon>Crustacea</taxon>
        <taxon>Multicrustacea</taxon>
        <taxon>Malacostraca</taxon>
        <taxon>Eumalacostraca</taxon>
        <taxon>Eucarida</taxon>
        <taxon>Decapoda</taxon>
        <taxon>Pleocyemata</taxon>
        <taxon>Astacidea</taxon>
        <taxon>Parastacoidea</taxon>
        <taxon>Parastacidae</taxon>
        <taxon>Cherax</taxon>
    </lineage>
</organism>
<evidence type="ECO:0000259" key="3">
    <source>
        <dbReference type="Pfam" id="PF13764"/>
    </source>
</evidence>
<dbReference type="InterPro" id="IPR016024">
    <property type="entry name" value="ARM-type_fold"/>
</dbReference>
<dbReference type="PANTHER" id="PTHR21725:SF1">
    <property type="entry name" value="E3 UBIQUITIN-PROTEIN LIGASE UBR4"/>
    <property type="match status" value="1"/>
</dbReference>
<dbReference type="InterPro" id="IPR025704">
    <property type="entry name" value="E3_Ub_ligase_UBR4_C"/>
</dbReference>
<dbReference type="InterPro" id="IPR045189">
    <property type="entry name" value="UBR4-like"/>
</dbReference>
<dbReference type="PROSITE" id="PS52043">
    <property type="entry name" value="UBR4_E3"/>
    <property type="match status" value="1"/>
</dbReference>
<sequence>MLTSDLDGNESRDRASLDAVLSALVTQLNMSSIDVATVSERTPSKEVQLVVMRLLSVMMSRSKSGARSSSDSSSVIPQATASCLVRSGAMDHCLVILKALLEYWRASSKEQSGTVIGAGLLKPRPLTLPPDMSPFFLRQYVKGHAHDVFAAFPHLLTEMVLRLPYQMKKLGEGGQFEPAWSHYLCEYMMTQQTPVVRRQVRKLLLFICGHKDKYRQMRDMHALDYHIKDVKVLCAQGGFSFSGGASVTPISLPYDSLIQLIEHLKSCVDIASSRTPNWQKYCMKDESVLGFLMEVSCLLEEGVAPTVLQLLQAALCPSSKNSENSKSSGSSTKRASSEDSEGETRGEEAHCAALVAQINRYLDRNRISQFVRTFLLESNSTGVRWQAHSLVLALYKHSPPRDQDTLLTLMWSLWPHLPAYGRKAAQFVDLLGYFSLKTQHCEKKVIEYINRAVTVLRTQSQLLANHPNANLYNSLASLVEFDGYYLESEPCLVCNNPEVPFTSVKLSTVKVDSRFTTTTQLVKLVGSHMISRLTLRIADLKRTKMVRTLNIFYNNRSVQAVVELKNKPAMWHRAKKVTLSAGQIEVKIDFPLPIIACNLMFEYTDFYENLQASTETLQCPRCSAAVPASPGVCANCGENVYQCHKCRAINYDEKDPFLCNACGYCKYAKFDYTLQCRPCCAVDPIENEDDRKKAVLNINTLLEKADRSYKQLQAYKPTLELLLVRISEQGAVRSADEGSSGGTQVNRAIQQLAQKYCGDCKNSFDDLSKVIQRVQASRRELVNFDRSQKDGGKKTVISPLGRSGIVYSNPEDGAVAAGRCYGCAASATEHCITLLRALATNATLRASLCQHGLINDLLEYNLRRGTVQVRSEVRQLLCLLTKDDLSATQELNHLIMDKISVALRSHVTSPDLAAAVRHEMGLLASSAQKEDSCWEYRLRCVVQLFLMAGGSNASPTVMEHITLPCLRILQGVMRPPTPPPPRKSRDKTPTSSVTAATGAAGATSAPTITATEFMAAYLGGSKVGVDVSKWLAGDPGHSYETWKKKLARRVQEPAISKMKKDEVHERYLLEKFGCRWLARTIRHQYDLKMQDSSWLRRVLFNPSSRMARQVTAQMMESLCTSVQRKKEVLDMLTTFLPEIGRAGESAGEFVSLYQTLLVGAHWKYYLALKGVLPIIASLISSEIQLLTTLEETTLTTDLSQGYALKVLTELLSQFIDVDSIKSVYKGRLVGTVLSGYLSLRKLVVQRTKLIDDTQDKFLELLEDMTSGTEAETKEFMAVCVDTLKQYPQDDVRTPVFIYERLCSIIYPEENDVGEFFLTLEKDPQQEDFLQGRMVGNPYSSMDSGLGPLMRDVKNKICQDCELVALLEDDSGMELLVCNKIISLDLPVKEVYKKVWLAENSESDAMRVVYRMRGLLGDATEEFVETLDKKKEEDVDNEQVYRMAGVMCQCGGLEVMLECLQRISDLSYARALVTVLLKLFQYCVKVRVNRERLMVPSLNAIATLLHTLKQCLAAEPEVVAGPPGGASLTEQLLQVLEAILVEASSMPAASYTEFVETCGTLEDIHLLLNYVATSSRTNAQVRQRLMRVLPFLVFCHKEKMELLVGHFRPVLDFEKYDSEHSPEDAAKMESFCVFCDGIERNENGNQLKDMIVRANIVKDALAYIENHMPVSKKLVVVCNEEWKDFLGRPSLKYILRLLTGLATKHRGTQQAVAATCIPAIHRLEQISSDEHVGSVAENLLEALRDDPSIAVQVQEVRRQTRQEKKRLAMETRKKELSRLGLRANDKEQITSQSTLLSQMGEIAEESGLVCAICLEGYRCQPQKVLAVYTFSKRCVVDEFENKPHKTLGYCTVSHFNVVHVDCHLAAVRSSHSSRSRDEWESAALHNANTRANGLLPLWGPQVPESAFASCLARHNTYLQECTTHRDISYSSTLHDLKLLLLRFANEKSFSDDTGGGGRQSNMNLIPYILHMALYVINTTRSASREEKKLATFLEAGRERWVEVAYEAEGVFYMGVLALAVYSPAQWTKIRVAYLQRLLVVAHARAVSPHPPQGNRITDKSTKDWAVYKHACIFWALVDGIYNMFFKKASTEGEWSVTIAEFVRHNDQVLVEAASKLLATYQEELLPISSFMEFCDVSLLHEIEN</sequence>
<evidence type="ECO:0000259" key="4">
    <source>
        <dbReference type="Pfam" id="PF24079"/>
    </source>
</evidence>
<evidence type="ECO:0000256" key="1">
    <source>
        <dbReference type="PROSITE-ProRule" id="PRU01388"/>
    </source>
</evidence>
<name>A0AAW0W4D2_CHEQU</name>
<feature type="region of interest" description="UBR4 E3 catalytic module" evidence="1">
    <location>
        <begin position="1688"/>
        <end position="2143"/>
    </location>
</feature>
<feature type="domain" description="E3 ubiquitin ligase UBR4 C-terminal" evidence="3">
    <location>
        <begin position="1333"/>
        <end position="2135"/>
    </location>
</feature>
<evidence type="ECO:0000256" key="2">
    <source>
        <dbReference type="SAM" id="MobiDB-lite"/>
    </source>
</evidence>
<dbReference type="Pfam" id="PF24079">
    <property type="entry name" value="UBR4"/>
    <property type="match status" value="1"/>
</dbReference>
<evidence type="ECO:0000313" key="5">
    <source>
        <dbReference type="EMBL" id="KAK8723164.1"/>
    </source>
</evidence>
<reference evidence="5 6" key="1">
    <citation type="journal article" date="2024" name="BMC Genomics">
        <title>Genome assembly of redclaw crayfish (Cherax quadricarinatus) provides insights into its immune adaptation and hypoxia tolerance.</title>
        <authorList>
            <person name="Liu Z."/>
            <person name="Zheng J."/>
            <person name="Li H."/>
            <person name="Fang K."/>
            <person name="Wang S."/>
            <person name="He J."/>
            <person name="Zhou D."/>
            <person name="Weng S."/>
            <person name="Chi M."/>
            <person name="Gu Z."/>
            <person name="He J."/>
            <person name="Li F."/>
            <person name="Wang M."/>
        </authorList>
    </citation>
    <scope>NUCLEOTIDE SEQUENCE [LARGE SCALE GENOMIC DNA]</scope>
    <source>
        <strain evidence="5">ZL_2023a</strain>
    </source>
</reference>
<feature type="region of interest" description="Disordered" evidence="2">
    <location>
        <begin position="318"/>
        <end position="345"/>
    </location>
</feature>
<proteinExistence type="inferred from homology"/>